<gene>
    <name evidence="2" type="ORF">FAM18157_01900</name>
    <name evidence="3" type="ORF">FAM18172_02452</name>
    <name evidence="4" type="ORF">FAM6012_01941</name>
</gene>
<feature type="transmembrane region" description="Helical" evidence="1">
    <location>
        <begin position="12"/>
        <end position="32"/>
    </location>
</feature>
<dbReference type="Proteomes" id="UP000284123">
    <property type="component" value="Unassembled WGS sequence"/>
</dbReference>
<keyword evidence="1" id="KW-0812">Transmembrane</keyword>
<dbReference type="Proteomes" id="UP000284716">
    <property type="component" value="Unassembled WGS sequence"/>
</dbReference>
<dbReference type="Proteomes" id="UP000285532">
    <property type="component" value="Unassembled WGS sequence"/>
</dbReference>
<protein>
    <recommendedName>
        <fullName evidence="8">Integral membrane protein</fullName>
    </recommendedName>
</protein>
<sequence length="75" mass="8319">MVMGTLLTAQNIFGVIFIVIALVQFYFARNYARTIKQQGTTGPQTFAPMTTWLNYVSSIIFLVVGLSLIFGSLSH</sequence>
<evidence type="ECO:0008006" key="8">
    <source>
        <dbReference type="Google" id="ProtNLM"/>
    </source>
</evidence>
<evidence type="ECO:0000313" key="4">
    <source>
        <dbReference type="EMBL" id="RNE29597.1"/>
    </source>
</evidence>
<name>A0A422M694_LACPA</name>
<accession>A0A422M694</accession>
<dbReference type="EMBL" id="LKGI01000068">
    <property type="protein sequence ID" value="RNE29597.1"/>
    <property type="molecule type" value="Genomic_DNA"/>
</dbReference>
<organism evidence="3 7">
    <name type="scientific">Lacticaseibacillus paracasei</name>
    <name type="common">Lactobacillus paracasei</name>
    <dbReference type="NCBI Taxonomy" id="1597"/>
    <lineage>
        <taxon>Bacteria</taxon>
        <taxon>Bacillati</taxon>
        <taxon>Bacillota</taxon>
        <taxon>Bacilli</taxon>
        <taxon>Lactobacillales</taxon>
        <taxon>Lactobacillaceae</taxon>
        <taxon>Lacticaseibacillus</taxon>
    </lineage>
</organism>
<feature type="transmembrane region" description="Helical" evidence="1">
    <location>
        <begin position="52"/>
        <end position="73"/>
    </location>
</feature>
<proteinExistence type="predicted"/>
<evidence type="ECO:0000256" key="1">
    <source>
        <dbReference type="SAM" id="Phobius"/>
    </source>
</evidence>
<evidence type="ECO:0000313" key="6">
    <source>
        <dbReference type="Proteomes" id="UP000284716"/>
    </source>
</evidence>
<dbReference type="AlphaFoldDB" id="A0A422M694"/>
<evidence type="ECO:0000313" key="7">
    <source>
        <dbReference type="Proteomes" id="UP000285532"/>
    </source>
</evidence>
<keyword evidence="1" id="KW-1133">Transmembrane helix</keyword>
<reference evidence="5 6" key="1">
    <citation type="journal article" date="2018" name="Front. Microbiol.">
        <title>Conversion of Methionine to Cysteine in Lactobacillus paracasei Depends on the Highly Mobile cysK-ctl-cysE Gene Cluster.</title>
        <authorList>
            <person name="Wuthrich D."/>
            <person name="Irmler S."/>
            <person name="Berthoud H."/>
            <person name="Guggenbuhl B."/>
            <person name="Eugster E."/>
            <person name="Bruggmann R."/>
        </authorList>
    </citation>
    <scope>NUCLEOTIDE SEQUENCE [LARGE SCALE GENOMIC DNA]</scope>
    <source>
        <strain evidence="2 6">FAM18157</strain>
        <strain evidence="3 7">FAM18172</strain>
        <strain evidence="4 5">FAM6012</strain>
    </source>
</reference>
<dbReference type="EMBL" id="LKFS01000077">
    <property type="protein sequence ID" value="RND80481.1"/>
    <property type="molecule type" value="Genomic_DNA"/>
</dbReference>
<keyword evidence="1" id="KW-0472">Membrane</keyword>
<evidence type="ECO:0000313" key="3">
    <source>
        <dbReference type="EMBL" id="RND83251.1"/>
    </source>
</evidence>
<evidence type="ECO:0000313" key="5">
    <source>
        <dbReference type="Proteomes" id="UP000284123"/>
    </source>
</evidence>
<dbReference type="EMBL" id="LKFU01000096">
    <property type="protein sequence ID" value="RND83251.1"/>
    <property type="molecule type" value="Genomic_DNA"/>
</dbReference>
<comment type="caution">
    <text evidence="3">The sequence shown here is derived from an EMBL/GenBank/DDBJ whole genome shotgun (WGS) entry which is preliminary data.</text>
</comment>
<evidence type="ECO:0000313" key="2">
    <source>
        <dbReference type="EMBL" id="RND80481.1"/>
    </source>
</evidence>